<accession>A0A388L7F9</accession>
<feature type="compositionally biased region" description="Polar residues" evidence="1">
    <location>
        <begin position="141"/>
        <end position="151"/>
    </location>
</feature>
<proteinExistence type="predicted"/>
<dbReference type="GO" id="GO:0030490">
    <property type="term" value="P:maturation of SSU-rRNA"/>
    <property type="evidence" value="ECO:0007669"/>
    <property type="project" value="InterPro"/>
</dbReference>
<evidence type="ECO:0000313" key="3">
    <source>
        <dbReference type="EMBL" id="GBG78227.1"/>
    </source>
</evidence>
<feature type="compositionally biased region" description="Basic and acidic residues" evidence="1">
    <location>
        <begin position="152"/>
        <end position="161"/>
    </location>
</feature>
<protein>
    <recommendedName>
        <fullName evidence="2">Nucleolar protein 11 C-terminal domain-containing protein</fullName>
    </recommendedName>
</protein>
<reference evidence="3 4" key="1">
    <citation type="journal article" date="2018" name="Cell">
        <title>The Chara Genome: Secondary Complexity and Implications for Plant Terrestrialization.</title>
        <authorList>
            <person name="Nishiyama T."/>
            <person name="Sakayama H."/>
            <person name="Vries J.D."/>
            <person name="Buschmann H."/>
            <person name="Saint-Marcoux D."/>
            <person name="Ullrich K.K."/>
            <person name="Haas F.B."/>
            <person name="Vanderstraeten L."/>
            <person name="Becker D."/>
            <person name="Lang D."/>
            <person name="Vosolsobe S."/>
            <person name="Rombauts S."/>
            <person name="Wilhelmsson P.K.I."/>
            <person name="Janitza P."/>
            <person name="Kern R."/>
            <person name="Heyl A."/>
            <person name="Rumpler F."/>
            <person name="Villalobos L.I.A.C."/>
            <person name="Clay J.M."/>
            <person name="Skokan R."/>
            <person name="Toyoda A."/>
            <person name="Suzuki Y."/>
            <person name="Kagoshima H."/>
            <person name="Schijlen E."/>
            <person name="Tajeshwar N."/>
            <person name="Catarino B."/>
            <person name="Hetherington A.J."/>
            <person name="Saltykova A."/>
            <person name="Bonnot C."/>
            <person name="Breuninger H."/>
            <person name="Symeonidi A."/>
            <person name="Radhakrishnan G.V."/>
            <person name="Van Nieuwerburgh F."/>
            <person name="Deforce D."/>
            <person name="Chang C."/>
            <person name="Karol K.G."/>
            <person name="Hedrich R."/>
            <person name="Ulvskov P."/>
            <person name="Glockner G."/>
            <person name="Delwiche C.F."/>
            <person name="Petrasek J."/>
            <person name="Van de Peer Y."/>
            <person name="Friml J."/>
            <person name="Beilby M."/>
            <person name="Dolan L."/>
            <person name="Kohara Y."/>
            <person name="Sugano S."/>
            <person name="Fujiyama A."/>
            <person name="Delaux P.-M."/>
            <person name="Quint M."/>
            <person name="TheiBen G."/>
            <person name="Hagemann M."/>
            <person name="Harholt J."/>
            <person name="Dunand C."/>
            <person name="Zachgo S."/>
            <person name="Langdale J."/>
            <person name="Maumus F."/>
            <person name="Straeten D.V.D."/>
            <person name="Gould S.B."/>
            <person name="Rensing S.A."/>
        </authorList>
    </citation>
    <scope>NUCLEOTIDE SEQUENCE [LARGE SCALE GENOMIC DNA]</scope>
    <source>
        <strain evidence="3 4">S276</strain>
    </source>
</reference>
<organism evidence="3 4">
    <name type="scientific">Chara braunii</name>
    <name type="common">Braun's stonewort</name>
    <dbReference type="NCBI Taxonomy" id="69332"/>
    <lineage>
        <taxon>Eukaryota</taxon>
        <taxon>Viridiplantae</taxon>
        <taxon>Streptophyta</taxon>
        <taxon>Charophyceae</taxon>
        <taxon>Charales</taxon>
        <taxon>Characeae</taxon>
        <taxon>Chara</taxon>
    </lineage>
</organism>
<dbReference type="AlphaFoldDB" id="A0A388L7F9"/>
<dbReference type="PANTHER" id="PTHR15633">
    <property type="entry name" value="NUCLEOLAR PROTEIN 11"/>
    <property type="match status" value="1"/>
</dbReference>
<sequence>MDANGFCLCRAASTVGVSREQTGAIVGSTSGTDPSEVVVTVQGDGVVTYNRRTQARTQSWPLGSGNVRFLLPAACDQKSGYFYAVVQAAKGASLENFLLSWTRSGSEKEGVAGTSFSLWGATKKVPLPQKELHSLHPFSGVTGTSSQSPNEAKSEGREGKSGDSQAATRPGTAVIFRDGTIALYGCDGEALCDSDALPAASGRTVEAVASVRTTSGKGKLESQKVAEILWLAVITTETTVMPNEASEADSSARVDSLRKRVTQSVLRLFAVRNRISTSGEDLVINQLHSSVLQPLSRSSLDDSGRSITILTAGFNDADTLSVLWSDGTFDVFHGFSKACSSKTFMRKSFSRKLETFDLEQQQQIHPSTPASLQKSSKKRRAAAVVQEDAQLQGNSPCMGMVAVPRSPYVVFVGFPKQTLSTGSGAHNAAAVSSPRKDGDLARGRDVVVVVVDTLYGCVHVKALVMEANGGENTEKATQARGGVMGTFHGRAMEIGWVGWEDGVVTISSNQFVMVVEVDLPPFSLAMVVGAFAEMSMSSTGTLKGAGARSANHNEVEFASEISSARPAGMWDGLATGVGRVTREVLGEKGVDEIVKPKLKAVPNPVWREEDMKLAQRDGGGDTKSARRGARAKKHSVEGGAPGGVVTRRISGAPWDLEKVSCTDDEERNIIGVVQDESATPSMDVLMDRVSGFLSAAESLEIADLDNGSAAEGLMLEGREESDARLTLRGDLELSLIGNRDAEIEDGYDTESRRKWKRALRRGRRRLLEISPSLVEALVLRSIKSKFWPLLGALIESGLVNGPSVSSTVLSILIESKQPILMSKLVLHTSSLSPASLAQFIKVCLSGGSGESRGWKSLGKAHREAARDFFSKVISKRGNDSGDADEELENGITGAAVRHHVNIARAGAAVMAVDFFSSREQCLHTALACDRDRTILTGALSRLDANEVVALMRYLERWASFYSKTFMQLIPPRSIPGLPVPSMSQVLNWCAVLLDCNFTRLSMLPDCHEVLGRLREVLMRHANFTRKVASLSGVLSHLRNKCYLPTKRALQGQVSAAGYSIEFLQLE</sequence>
<dbReference type="InterPro" id="IPR042859">
    <property type="entry name" value="NOL11"/>
</dbReference>
<dbReference type="GO" id="GO:0003723">
    <property type="term" value="F:RNA binding"/>
    <property type="evidence" value="ECO:0007669"/>
    <property type="project" value="TreeGrafter"/>
</dbReference>
<evidence type="ECO:0000259" key="2">
    <source>
        <dbReference type="Pfam" id="PF20998"/>
    </source>
</evidence>
<feature type="region of interest" description="Disordered" evidence="1">
    <location>
        <begin position="614"/>
        <end position="646"/>
    </location>
</feature>
<dbReference type="InterPro" id="IPR048897">
    <property type="entry name" value="Nol11_C"/>
</dbReference>
<dbReference type="PANTHER" id="PTHR15633:SF2">
    <property type="entry name" value="NUCLEOLAR PROTEIN 11"/>
    <property type="match status" value="1"/>
</dbReference>
<evidence type="ECO:0000313" key="4">
    <source>
        <dbReference type="Proteomes" id="UP000265515"/>
    </source>
</evidence>
<gene>
    <name evidence="3" type="ORF">CBR_g26261</name>
</gene>
<name>A0A388L7F9_CHABU</name>
<feature type="compositionally biased region" description="Basic and acidic residues" evidence="1">
    <location>
        <begin position="614"/>
        <end position="624"/>
    </location>
</feature>
<dbReference type="EMBL" id="BFEA01000289">
    <property type="protein sequence ID" value="GBG78227.1"/>
    <property type="molecule type" value="Genomic_DNA"/>
</dbReference>
<feature type="domain" description="Nucleolar protein 11 C-terminal" evidence="2">
    <location>
        <begin position="915"/>
        <end position="1065"/>
    </location>
</feature>
<dbReference type="GO" id="GO:0005730">
    <property type="term" value="C:nucleolus"/>
    <property type="evidence" value="ECO:0007669"/>
    <property type="project" value="TreeGrafter"/>
</dbReference>
<dbReference type="OrthoDB" id="783877at2759"/>
<keyword evidence="4" id="KW-1185">Reference proteome</keyword>
<comment type="caution">
    <text evidence="3">The sequence shown here is derived from an EMBL/GenBank/DDBJ whole genome shotgun (WGS) entry which is preliminary data.</text>
</comment>
<evidence type="ECO:0000256" key="1">
    <source>
        <dbReference type="SAM" id="MobiDB-lite"/>
    </source>
</evidence>
<dbReference type="Gramene" id="GBG78227">
    <property type="protein sequence ID" value="GBG78227"/>
    <property type="gene ID" value="CBR_g26261"/>
</dbReference>
<feature type="region of interest" description="Disordered" evidence="1">
    <location>
        <begin position="134"/>
        <end position="169"/>
    </location>
</feature>
<dbReference type="Proteomes" id="UP000265515">
    <property type="component" value="Unassembled WGS sequence"/>
</dbReference>
<dbReference type="Pfam" id="PF20998">
    <property type="entry name" value="Nol11_C"/>
    <property type="match status" value="1"/>
</dbReference>